<dbReference type="InterPro" id="IPR015422">
    <property type="entry name" value="PyrdxlP-dep_Trfase_small"/>
</dbReference>
<evidence type="ECO:0000256" key="4">
    <source>
        <dbReference type="ARBA" id="ARBA00022679"/>
    </source>
</evidence>
<keyword evidence="5" id="KW-0663">Pyridoxal phosphate</keyword>
<accession>A0AAF0ENG9</accession>
<reference evidence="10" key="1">
    <citation type="submission" date="2023-03" db="EMBL/GenBank/DDBJ databases">
        <title>Mating type loci evolution in Malassezia.</title>
        <authorList>
            <person name="Coelho M.A."/>
        </authorList>
    </citation>
    <scope>NUCLEOTIDE SEQUENCE</scope>
    <source>
        <strain evidence="10">CBS 11721</strain>
    </source>
</reference>
<sequence>MATIGRPTRFLAQSAARLRDELSRGSDVWSMFSPLVFPHAVNLGQGFMNWKPPAFVLETTAREFVERTDLHHYSAAKGRPRLRNAIAKHYSAGFRKPAALAADGVVKLDANGLPSLRPQSGLELDTETDMVVTAGANEAMYSAMTAFLDEGDEVVLFEPFFDQYVCEVTFNGGVPQYVPMIPPPPTGKNASANEWKFDWEKLEERLARPRAKALFLNTPHNPIGKVCSLEELQRLAALCIKYDILVIADEVYDCLTYDNHEHLRIAAIDGMWERTITVGSAGKSFACTGWRVGWAIGPPHLITPTFTAHVRITFTVNSTAAEGTAIGLELAPEHKFFEQQIAEYDARRHEMLDALDRLGLPYYVPYGSYFVLVDASSIRIPDDFEVPPHVAAKPRDYHVCWFIAKTCDVVVLPATAFYSESGAEIGQRFIRFAFCKDGQVPEAFKRLEKVPDPSDAISTSRRRGLTREDPISARQLADAAIGMDMPEDYSEERHRRHEKRVSREIRNADEEKREARERRAKPESRAEKHSSRHLTEEEARRERRASRRTSYRKSIDGDAEREARREARRQARREAQRAATGEDVEEPKERSSRRRSRRMSQVSNEFVDAPEAPRELTEAAAIAREHRSGRDKSSRDKSSRDKSSRDKSSRDQTAAITSVPPSDQHIAAPARDPLAPEPRVPVSQSNRRNFRLSVAGLDRIISRSRNANTEAGTLSEKVDMSTVSEPYRAPPRTTSLRDSKFDVVSLALTSRTSRAEKQAQKAAKAAEVAAAKTRAAEEAAERAAMARSDKAEKMLAAVRAKEEAAASRKIAREEARIANERRAEAAQRAKLEKKELKQKLAEEKRVARELAAQQKADLHERREQEKAERKAAEIREREEADAAREAELRAAERERELREIERRQRRLTSLTPFRRRKGASEIDLSPEHRHQLLRALVMMIMREEWRDLARPHGMDKYGYPFEVGAMATKQHSMMRFINRKKGGAGMPVPELDLSTEPLILRHMFHVHLRPFPGLNSAPLAFWRKRIQTLWRMFVECDFSSSRERSQLVFVDTLALIGTQYFGLYFARGVGVRGPGELRGPGLGAPGTEEWGVGKQWGAGTVKRGLDKPYILSDEDLDMVDSLFDGSDRDLWVLAGQEAARPDEAWSAFKETIIEKETGLEEIVSWLSVSNVRNLPVELQSTEEWVRNHIARAARWLLVESPSADGLFNFIKVAHTLFPYWPARQILHTANAANMVQLLLALVLAQPAGTKSVLQRIIGSGISKGISTIQKEYIAPLRAEINEPVLMAKIEAYVRHKHTAESLRIEAESERTGNDILTTILLSPSEPRLDAGLHKYVLDLQHSFAQSPYRGRPDLAYPSTTPAGRGQAPAPIWDATSAEMGKARKFAMLKLLLRESLKKRDTELCARLLSSNQFANVLKDGLSIVFFKGFRQVAEVANLSDRLHDLQKLLDDMIRVRTTTDNSVEEWIDLATRNHEFVYFFAHECASVAQPIWEWSQAGLDFLSLSTTDPLNPADARAERIEVNLDEMLEDERLSNDDVEEIMDELDHLVEYSRWTKIRRELVHRREALLAKTPSDPALGHANVPEHMRKKVVDIDTLLAQLMQDDGVEADDGVCDDIRGAERSDVPWAFFDLVDPLGQALRAEPASDNHRTTPSNIIVPPSLSAVRKILPLFRELLVSKLPDWLDTRVVGVEEPLSDAVVKLQKRSSAFRPNLPIKLPIGNRS</sequence>
<dbReference type="PANTHER" id="PTHR43807:SF20">
    <property type="entry name" value="FI04487P"/>
    <property type="match status" value="1"/>
</dbReference>
<feature type="region of interest" description="Disordered" evidence="6">
    <location>
        <begin position="851"/>
        <end position="886"/>
    </location>
</feature>
<dbReference type="Gene3D" id="3.90.1150.10">
    <property type="entry name" value="Aspartate Aminotransferase, domain 1"/>
    <property type="match status" value="1"/>
</dbReference>
<evidence type="ECO:0000259" key="7">
    <source>
        <dbReference type="Pfam" id="PF00155"/>
    </source>
</evidence>
<dbReference type="InterPro" id="IPR004839">
    <property type="entry name" value="Aminotransferase_I/II_large"/>
</dbReference>
<dbReference type="FunFam" id="3.40.640.10:FF:000024">
    <property type="entry name" value="Kynurenine--oxoglutarate transaminase 3"/>
    <property type="match status" value="1"/>
</dbReference>
<dbReference type="InterPro" id="IPR051326">
    <property type="entry name" value="Kynurenine-oxoglutarate_AT"/>
</dbReference>
<dbReference type="PANTHER" id="PTHR43807">
    <property type="entry name" value="FI04487P"/>
    <property type="match status" value="1"/>
</dbReference>
<evidence type="ECO:0000313" key="10">
    <source>
        <dbReference type="EMBL" id="WFD33843.1"/>
    </source>
</evidence>
<name>A0AAF0ENG9_9BASI</name>
<dbReference type="Gene3D" id="3.40.640.10">
    <property type="entry name" value="Type I PLP-dependent aspartate aminotransferase-like (Major domain)"/>
    <property type="match status" value="1"/>
</dbReference>
<comment type="cofactor">
    <cofactor evidence="1">
        <name>pyridoxal 5'-phosphate</name>
        <dbReference type="ChEBI" id="CHEBI:597326"/>
    </cofactor>
</comment>
<dbReference type="Pfam" id="PF12828">
    <property type="entry name" value="PXB"/>
    <property type="match status" value="1"/>
</dbReference>
<evidence type="ECO:0000256" key="2">
    <source>
        <dbReference type="ARBA" id="ARBA00007441"/>
    </source>
</evidence>
<feature type="compositionally biased region" description="Basic and acidic residues" evidence="6">
    <location>
        <begin position="856"/>
        <end position="886"/>
    </location>
</feature>
<feature type="compositionally biased region" description="Polar residues" evidence="6">
    <location>
        <begin position="652"/>
        <end position="661"/>
    </location>
</feature>
<feature type="compositionally biased region" description="Basic and acidic residues" evidence="6">
    <location>
        <begin position="501"/>
        <end position="541"/>
    </location>
</feature>
<dbReference type="Pfam" id="PF12825">
    <property type="entry name" value="DUF3818"/>
    <property type="match status" value="1"/>
</dbReference>
<protein>
    <recommendedName>
        <fullName evidence="12">Aminotransferase class I/classII domain-containing protein</fullName>
    </recommendedName>
</protein>
<evidence type="ECO:0000256" key="3">
    <source>
        <dbReference type="ARBA" id="ARBA00022576"/>
    </source>
</evidence>
<dbReference type="CDD" id="cd00609">
    <property type="entry name" value="AAT_like"/>
    <property type="match status" value="1"/>
</dbReference>
<dbReference type="GO" id="GO:0005739">
    <property type="term" value="C:mitochondrion"/>
    <property type="evidence" value="ECO:0007669"/>
    <property type="project" value="TreeGrafter"/>
</dbReference>
<dbReference type="InterPro" id="IPR024555">
    <property type="entry name" value="PX-associated"/>
</dbReference>
<gene>
    <name evidence="10" type="ORF">MCUN1_000666</name>
</gene>
<feature type="region of interest" description="Disordered" evidence="6">
    <location>
        <begin position="451"/>
        <end position="688"/>
    </location>
</feature>
<evidence type="ECO:0000259" key="8">
    <source>
        <dbReference type="Pfam" id="PF12825"/>
    </source>
</evidence>
<evidence type="ECO:0000256" key="1">
    <source>
        <dbReference type="ARBA" id="ARBA00001933"/>
    </source>
</evidence>
<evidence type="ECO:0000256" key="6">
    <source>
        <dbReference type="SAM" id="MobiDB-lite"/>
    </source>
</evidence>
<dbReference type="Proteomes" id="UP001219933">
    <property type="component" value="Chromosome 1"/>
</dbReference>
<keyword evidence="11" id="KW-1185">Reference proteome</keyword>
<dbReference type="InterPro" id="IPR024554">
    <property type="entry name" value="LEC1-like_C"/>
</dbReference>
<evidence type="ECO:0008006" key="12">
    <source>
        <dbReference type="Google" id="ProtNLM"/>
    </source>
</evidence>
<feature type="compositionally biased region" description="Basic and acidic residues" evidence="6">
    <location>
        <begin position="611"/>
        <end position="650"/>
    </location>
</feature>
<dbReference type="Pfam" id="PF00155">
    <property type="entry name" value="Aminotran_1_2"/>
    <property type="match status" value="1"/>
</dbReference>
<feature type="domain" description="Aminotransferase class I/classII large" evidence="7">
    <location>
        <begin position="40"/>
        <end position="447"/>
    </location>
</feature>
<feature type="compositionally biased region" description="Basic and acidic residues" evidence="6">
    <location>
        <begin position="553"/>
        <end position="576"/>
    </location>
</feature>
<organism evidence="10 11">
    <name type="scientific">Malassezia cuniculi</name>
    <dbReference type="NCBI Taxonomy" id="948313"/>
    <lineage>
        <taxon>Eukaryota</taxon>
        <taxon>Fungi</taxon>
        <taxon>Dikarya</taxon>
        <taxon>Basidiomycota</taxon>
        <taxon>Ustilaginomycotina</taxon>
        <taxon>Malasseziomycetes</taxon>
        <taxon>Malasseziales</taxon>
        <taxon>Malasseziaceae</taxon>
        <taxon>Malassezia</taxon>
    </lineage>
</organism>
<dbReference type="InterPro" id="IPR015424">
    <property type="entry name" value="PyrdxlP-dep_Trfase"/>
</dbReference>
<dbReference type="EMBL" id="CP119877">
    <property type="protein sequence ID" value="WFD33843.1"/>
    <property type="molecule type" value="Genomic_DNA"/>
</dbReference>
<comment type="similarity">
    <text evidence="2">Belongs to the class-I pyridoxal-phosphate-dependent aminotransferase family.</text>
</comment>
<feature type="compositionally biased region" description="Basic residues" evidence="6">
    <location>
        <begin position="542"/>
        <end position="551"/>
    </location>
</feature>
<dbReference type="SUPFAM" id="SSF53383">
    <property type="entry name" value="PLP-dependent transferases"/>
    <property type="match status" value="1"/>
</dbReference>
<proteinExistence type="inferred from homology"/>
<feature type="domain" description="PX-associated" evidence="9">
    <location>
        <begin position="923"/>
        <end position="1055"/>
    </location>
</feature>
<dbReference type="GO" id="GO:0016212">
    <property type="term" value="F:kynurenine-oxoglutarate transaminase activity"/>
    <property type="evidence" value="ECO:0007669"/>
    <property type="project" value="TreeGrafter"/>
</dbReference>
<evidence type="ECO:0000313" key="11">
    <source>
        <dbReference type="Proteomes" id="UP001219933"/>
    </source>
</evidence>
<feature type="domain" description="PX" evidence="8">
    <location>
        <begin position="1168"/>
        <end position="1502"/>
    </location>
</feature>
<keyword evidence="3" id="KW-0032">Aminotransferase</keyword>
<dbReference type="InterPro" id="IPR015421">
    <property type="entry name" value="PyrdxlP-dep_Trfase_major"/>
</dbReference>
<evidence type="ECO:0000259" key="9">
    <source>
        <dbReference type="Pfam" id="PF12828"/>
    </source>
</evidence>
<dbReference type="GO" id="GO:0030170">
    <property type="term" value="F:pyridoxal phosphate binding"/>
    <property type="evidence" value="ECO:0007669"/>
    <property type="project" value="InterPro"/>
</dbReference>
<evidence type="ECO:0000256" key="5">
    <source>
        <dbReference type="ARBA" id="ARBA00022898"/>
    </source>
</evidence>
<keyword evidence="4" id="KW-0808">Transferase</keyword>